<keyword evidence="4" id="KW-0012">Acyltransferase</keyword>
<dbReference type="InterPro" id="IPR001451">
    <property type="entry name" value="Hexapep"/>
</dbReference>
<keyword evidence="6" id="KW-1185">Reference proteome</keyword>
<dbReference type="RefSeq" id="WP_289414203.1">
    <property type="nucleotide sequence ID" value="NZ_JAQIBD010000003.1"/>
</dbReference>
<protein>
    <submittedName>
        <fullName evidence="5">CatB-related O-acetyltransferase</fullName>
    </submittedName>
</protein>
<proteinExistence type="inferred from homology"/>
<organism evidence="5 6">
    <name type="scientific">Sulfurovum zhangzhouensis</name>
    <dbReference type="NCBI Taxonomy" id="3019067"/>
    <lineage>
        <taxon>Bacteria</taxon>
        <taxon>Pseudomonadati</taxon>
        <taxon>Campylobacterota</taxon>
        <taxon>Epsilonproteobacteria</taxon>
        <taxon>Campylobacterales</taxon>
        <taxon>Sulfurovaceae</taxon>
        <taxon>Sulfurovum</taxon>
    </lineage>
</organism>
<dbReference type="EMBL" id="JAQIBD010000003">
    <property type="protein sequence ID" value="MDM5272402.1"/>
    <property type="molecule type" value="Genomic_DNA"/>
</dbReference>
<dbReference type="SUPFAM" id="SSF51161">
    <property type="entry name" value="Trimeric LpxA-like enzymes"/>
    <property type="match status" value="1"/>
</dbReference>
<dbReference type="Pfam" id="PF00132">
    <property type="entry name" value="Hexapep"/>
    <property type="match status" value="1"/>
</dbReference>
<name>A0ABT7QZX4_9BACT</name>
<dbReference type="PANTHER" id="PTHR43300">
    <property type="entry name" value="ACETYLTRANSFERASE"/>
    <property type="match status" value="1"/>
</dbReference>
<dbReference type="InterPro" id="IPR050179">
    <property type="entry name" value="Trans_hexapeptide_repeat"/>
</dbReference>
<dbReference type="InterPro" id="IPR011004">
    <property type="entry name" value="Trimer_LpxA-like_sf"/>
</dbReference>
<evidence type="ECO:0000256" key="1">
    <source>
        <dbReference type="ARBA" id="ARBA00007274"/>
    </source>
</evidence>
<keyword evidence="3" id="KW-0677">Repeat</keyword>
<accession>A0ABT7QZX4</accession>
<comment type="similarity">
    <text evidence="1">Belongs to the transferase hexapeptide repeat family.</text>
</comment>
<evidence type="ECO:0000313" key="6">
    <source>
        <dbReference type="Proteomes" id="UP001169069"/>
    </source>
</evidence>
<dbReference type="CDD" id="cd03349">
    <property type="entry name" value="LbH_XAT"/>
    <property type="match status" value="1"/>
</dbReference>
<evidence type="ECO:0000256" key="2">
    <source>
        <dbReference type="ARBA" id="ARBA00022679"/>
    </source>
</evidence>
<evidence type="ECO:0000313" key="5">
    <source>
        <dbReference type="EMBL" id="MDM5272402.1"/>
    </source>
</evidence>
<dbReference type="Proteomes" id="UP001169069">
    <property type="component" value="Unassembled WGS sequence"/>
</dbReference>
<comment type="caution">
    <text evidence="5">The sequence shown here is derived from an EMBL/GenBank/DDBJ whole genome shotgun (WGS) entry which is preliminary data.</text>
</comment>
<dbReference type="InterPro" id="IPR018357">
    <property type="entry name" value="Hexapep_transf_CS"/>
</dbReference>
<sequence length="218" mass="24432">MKNPLTTWLARLVKSKVLEYKNKDKNLKIGYMSSVMNCKFGQYNTIYDNVFLKEVSLGDFTYVANGTNIVNTDIGKFSSIGPDCKIGLGKHPTETFVSTHPIFFSTLKQTQITFADKNYFNEFEHISIGNDVWIGANVIVLDGVTIADGAIIAAGSVVTKDIPPYAIAGGVPAKIIKTRFKEEDISKLAEFKWWDMDVGYLKKNFKLFHNIEDLLNAE</sequence>
<dbReference type="Gene3D" id="2.160.10.10">
    <property type="entry name" value="Hexapeptide repeat proteins"/>
    <property type="match status" value="1"/>
</dbReference>
<keyword evidence="2" id="KW-0808">Transferase</keyword>
<evidence type="ECO:0000256" key="3">
    <source>
        <dbReference type="ARBA" id="ARBA00022737"/>
    </source>
</evidence>
<dbReference type="PROSITE" id="PS00101">
    <property type="entry name" value="HEXAPEP_TRANSFERASES"/>
    <property type="match status" value="1"/>
</dbReference>
<dbReference type="PANTHER" id="PTHR43300:SF11">
    <property type="entry name" value="ACETYLTRANSFERASE RV3034C-RELATED"/>
    <property type="match status" value="1"/>
</dbReference>
<evidence type="ECO:0000256" key="4">
    <source>
        <dbReference type="ARBA" id="ARBA00023315"/>
    </source>
</evidence>
<reference evidence="5" key="1">
    <citation type="submission" date="2023-01" db="EMBL/GenBank/DDBJ databases">
        <title>Sulfurovum sp. zt1-1 genome assembly.</title>
        <authorList>
            <person name="Wang J."/>
        </authorList>
    </citation>
    <scope>NUCLEOTIDE SEQUENCE</scope>
    <source>
        <strain evidence="5">Zt1-1</strain>
    </source>
</reference>
<gene>
    <name evidence="5" type="ORF">PGH07_09445</name>
</gene>